<dbReference type="SUPFAM" id="SSF50249">
    <property type="entry name" value="Nucleic acid-binding proteins"/>
    <property type="match status" value="1"/>
</dbReference>
<dbReference type="InterPro" id="IPR037278">
    <property type="entry name" value="ARFGAP/RecO"/>
</dbReference>
<comment type="similarity">
    <text evidence="4">Belongs to the RecO family.</text>
</comment>
<evidence type="ECO:0000313" key="6">
    <source>
        <dbReference type="EMBL" id="MST57211.1"/>
    </source>
</evidence>
<dbReference type="Gene3D" id="2.40.50.140">
    <property type="entry name" value="Nucleic acid-binding proteins"/>
    <property type="match status" value="1"/>
</dbReference>
<dbReference type="PANTHER" id="PTHR33991">
    <property type="entry name" value="DNA REPAIR PROTEIN RECO"/>
    <property type="match status" value="1"/>
</dbReference>
<dbReference type="Proteomes" id="UP000476055">
    <property type="component" value="Unassembled WGS sequence"/>
</dbReference>
<evidence type="ECO:0000256" key="4">
    <source>
        <dbReference type="HAMAP-Rule" id="MF_00201"/>
    </source>
</evidence>
<comment type="function">
    <text evidence="4">Involved in DNA repair and RecF pathway recombination.</text>
</comment>
<name>A0A6L5YG22_9FIRM</name>
<organism evidence="6 7">
    <name type="scientific">Waltera intestinalis</name>
    <dbReference type="NCBI Taxonomy" id="2606635"/>
    <lineage>
        <taxon>Bacteria</taxon>
        <taxon>Bacillati</taxon>
        <taxon>Bacillota</taxon>
        <taxon>Clostridia</taxon>
        <taxon>Lachnospirales</taxon>
        <taxon>Lachnospiraceae</taxon>
        <taxon>Waltera</taxon>
    </lineage>
</organism>
<dbReference type="GO" id="GO:0006302">
    <property type="term" value="P:double-strand break repair"/>
    <property type="evidence" value="ECO:0007669"/>
    <property type="project" value="TreeGrafter"/>
</dbReference>
<sequence length="216" mass="24552">MQESLYVTGIVLKQSPFGEYDRLVCLLTREKGKITAFARGARKPGNRLAAATNPFAFGTFRLYEGRTSYTISEADIQNFFPELLTDYIGACYGMYFAEVADFYCRENNDEREMLKLVYQSLRALCAPALPNELVRSIFELKAIAVNGEYPGPPAGRRLEESTLYALSYIAQSPIEKLYTFTVSDKVLDELKGIASEYRKRFMDRSFKSLEILKTLC</sequence>
<dbReference type="SUPFAM" id="SSF57863">
    <property type="entry name" value="ArfGap/RecO-like zinc finger"/>
    <property type="match status" value="1"/>
</dbReference>
<keyword evidence="2 4" id="KW-0233">DNA recombination</keyword>
<dbReference type="InterPro" id="IPR022572">
    <property type="entry name" value="DNA_rep/recomb_RecO_N"/>
</dbReference>
<reference evidence="6 7" key="1">
    <citation type="submission" date="2019-08" db="EMBL/GenBank/DDBJ databases">
        <title>In-depth cultivation of the pig gut microbiome towards novel bacterial diversity and tailored functional studies.</title>
        <authorList>
            <person name="Wylensek D."/>
            <person name="Hitch T.C.A."/>
            <person name="Clavel T."/>
        </authorList>
    </citation>
    <scope>NUCLEOTIDE SEQUENCE [LARGE SCALE GENOMIC DNA]</scope>
    <source>
        <strain evidence="6 7">WCA3-601-WT-6H</strain>
    </source>
</reference>
<evidence type="ECO:0000256" key="1">
    <source>
        <dbReference type="ARBA" id="ARBA00022763"/>
    </source>
</evidence>
<dbReference type="RefSeq" id="WP_148447379.1">
    <property type="nucleotide sequence ID" value="NZ_VUMU01000002.1"/>
</dbReference>
<dbReference type="GO" id="GO:0006310">
    <property type="term" value="P:DNA recombination"/>
    <property type="evidence" value="ECO:0007669"/>
    <property type="project" value="UniProtKB-UniRule"/>
</dbReference>
<evidence type="ECO:0000256" key="3">
    <source>
        <dbReference type="ARBA" id="ARBA00023204"/>
    </source>
</evidence>
<dbReference type="GO" id="GO:0043590">
    <property type="term" value="C:bacterial nucleoid"/>
    <property type="evidence" value="ECO:0007669"/>
    <property type="project" value="TreeGrafter"/>
</dbReference>
<accession>A0A6L5YG22</accession>
<dbReference type="PANTHER" id="PTHR33991:SF1">
    <property type="entry name" value="DNA REPAIR PROTEIN RECO"/>
    <property type="match status" value="1"/>
</dbReference>
<evidence type="ECO:0000259" key="5">
    <source>
        <dbReference type="Pfam" id="PF11967"/>
    </source>
</evidence>
<protein>
    <recommendedName>
        <fullName evidence="4">DNA repair protein RecO</fullName>
    </recommendedName>
    <alternativeName>
        <fullName evidence="4">Recombination protein O</fullName>
    </alternativeName>
</protein>
<keyword evidence="7" id="KW-1185">Reference proteome</keyword>
<dbReference type="HAMAP" id="MF_00201">
    <property type="entry name" value="RecO"/>
    <property type="match status" value="1"/>
</dbReference>
<keyword evidence="3 4" id="KW-0234">DNA repair</keyword>
<dbReference type="Pfam" id="PF02565">
    <property type="entry name" value="RecO_C"/>
    <property type="match status" value="1"/>
</dbReference>
<evidence type="ECO:0000313" key="7">
    <source>
        <dbReference type="Proteomes" id="UP000476055"/>
    </source>
</evidence>
<dbReference type="InterPro" id="IPR012340">
    <property type="entry name" value="NA-bd_OB-fold"/>
</dbReference>
<dbReference type="NCBIfam" id="TIGR00613">
    <property type="entry name" value="reco"/>
    <property type="match status" value="1"/>
</dbReference>
<dbReference type="Pfam" id="PF11967">
    <property type="entry name" value="RecO_N"/>
    <property type="match status" value="1"/>
</dbReference>
<dbReference type="AlphaFoldDB" id="A0A6L5YG22"/>
<proteinExistence type="inferred from homology"/>
<feature type="domain" description="DNA replication/recombination mediator RecO N-terminal" evidence="5">
    <location>
        <begin position="7"/>
        <end position="78"/>
    </location>
</feature>
<keyword evidence="1 4" id="KW-0227">DNA damage</keyword>
<evidence type="ECO:0000256" key="2">
    <source>
        <dbReference type="ARBA" id="ARBA00023172"/>
    </source>
</evidence>
<dbReference type="InterPro" id="IPR003717">
    <property type="entry name" value="RecO"/>
</dbReference>
<dbReference type="EMBL" id="VUMU01000002">
    <property type="protein sequence ID" value="MST57211.1"/>
    <property type="molecule type" value="Genomic_DNA"/>
</dbReference>
<comment type="caution">
    <text evidence="6">The sequence shown here is derived from an EMBL/GenBank/DDBJ whole genome shotgun (WGS) entry which is preliminary data.</text>
</comment>
<gene>
    <name evidence="4 6" type="primary">recO</name>
    <name evidence="6" type="ORF">FYJ59_02950</name>
</gene>